<dbReference type="EMBL" id="CP051006">
    <property type="protein sequence ID" value="QNT98056.1"/>
    <property type="molecule type" value="Genomic_DNA"/>
</dbReference>
<evidence type="ECO:0000256" key="1">
    <source>
        <dbReference type="SAM" id="MobiDB-lite"/>
    </source>
</evidence>
<protein>
    <submittedName>
        <fullName evidence="2">Uncharacterized protein</fullName>
    </submittedName>
</protein>
<gene>
    <name evidence="2" type="ORF">HEP81_07826</name>
</gene>
<feature type="compositionally biased region" description="Basic residues" evidence="1">
    <location>
        <begin position="152"/>
        <end position="166"/>
    </location>
</feature>
<dbReference type="Proteomes" id="UP000516422">
    <property type="component" value="Chromosome"/>
</dbReference>
<accession>A0A7H1QCM6</accession>
<sequence>MRPACPAPRRPDPPSPKRAVHTQDSWQKSASEASSTVAGRAECRRRCPGRSATLRQRAGRRLRDLVFHCLSDSRRGPVALHTPATWPLRRIARVVPGDSLGPRHSCRGRRSPVRGRHPGACAQQRRLDADTRRRGHGPPPRPRGAPANGPTARKRWPGMRTGHPRRSAGPLPLDWSDRHYARAATGRLPLTAVERERLGDDADRFPLFGQSVRRSGSRVAVTGRPHRPSLTLCKGADRPARFSQPSGVVRDRRCRRGGVEHMRRSAQQLSPRTDLRHFLTTETPCRLASLP</sequence>
<feature type="region of interest" description="Disordered" evidence="1">
    <location>
        <begin position="96"/>
        <end position="172"/>
    </location>
</feature>
<name>A0A7H1QCM6_9ACTN</name>
<dbReference type="AlphaFoldDB" id="A0A7H1QCM6"/>
<reference evidence="2 3" key="1">
    <citation type="submission" date="2020-04" db="EMBL/GenBank/DDBJ databases">
        <title>Characterization and engineering of Streptomyces griseofuscus DSM40191 as a potential heterologous host for expression of BGCs.</title>
        <authorList>
            <person name="Gren T."/>
            <person name="Whitford C.M."/>
            <person name="Mohite O.S."/>
            <person name="Joergensen T.S."/>
            <person name="Nielsen J.B."/>
            <person name="Lee S.Y."/>
            <person name="Weber T."/>
        </authorList>
    </citation>
    <scope>NUCLEOTIDE SEQUENCE [LARGE SCALE GENOMIC DNA]</scope>
    <source>
        <strain evidence="2 3">DSM 40191</strain>
    </source>
</reference>
<evidence type="ECO:0000313" key="3">
    <source>
        <dbReference type="Proteomes" id="UP000516422"/>
    </source>
</evidence>
<proteinExistence type="predicted"/>
<evidence type="ECO:0000313" key="2">
    <source>
        <dbReference type="EMBL" id="QNT98056.1"/>
    </source>
</evidence>
<feature type="compositionally biased region" description="Basic residues" evidence="1">
    <location>
        <begin position="104"/>
        <end position="117"/>
    </location>
</feature>
<feature type="region of interest" description="Disordered" evidence="1">
    <location>
        <begin position="1"/>
        <end position="39"/>
    </location>
</feature>
<feature type="compositionally biased region" description="Pro residues" evidence="1">
    <location>
        <begin position="1"/>
        <end position="16"/>
    </location>
</feature>
<dbReference type="KEGG" id="sgf:HEP81_07826"/>
<organism evidence="2 3">
    <name type="scientific">Streptomyces griseofuscus</name>
    <dbReference type="NCBI Taxonomy" id="146922"/>
    <lineage>
        <taxon>Bacteria</taxon>
        <taxon>Bacillati</taxon>
        <taxon>Actinomycetota</taxon>
        <taxon>Actinomycetes</taxon>
        <taxon>Kitasatosporales</taxon>
        <taxon>Streptomycetaceae</taxon>
        <taxon>Streptomyces</taxon>
    </lineage>
</organism>
<feature type="compositionally biased region" description="Polar residues" evidence="1">
    <location>
        <begin position="22"/>
        <end position="37"/>
    </location>
</feature>